<evidence type="ECO:0000256" key="2">
    <source>
        <dbReference type="ARBA" id="ARBA00010400"/>
    </source>
</evidence>
<comment type="caution">
    <text evidence="7">The sequence shown here is derived from an EMBL/GenBank/DDBJ whole genome shotgun (WGS) entry which is preliminary data.</text>
</comment>
<feature type="region of interest" description="Disordered" evidence="6">
    <location>
        <begin position="91"/>
        <end position="134"/>
    </location>
</feature>
<gene>
    <name evidence="7" type="ORF">PHMEG_00025057</name>
</gene>
<evidence type="ECO:0000313" key="8">
    <source>
        <dbReference type="Proteomes" id="UP000198211"/>
    </source>
</evidence>
<comment type="domain">
    <text evidence="5">The RxLR-dEER motif acts to carry the protein into the host cell cytoplasm through binding to cell surface phosphatidylinositol-3-phosphate.</text>
</comment>
<sequence>MRLLLWVLLATLVTLLGSVDSVSSSIANKDSAHPIKFVDNAVGAAHNKKRRLRSSNQVADDEERMNKIPLTLDDIIHQAKLEQTVKKYHNWLKNRKTKPTVSRLPQPQPPRGANPSTLDNGLPVPAPPRGVRSE</sequence>
<comment type="function">
    <text evidence="5">Effector that suppresses plant defense responses during pathogen infection.</text>
</comment>
<keyword evidence="8" id="KW-1185">Reference proteome</keyword>
<protein>
    <recommendedName>
        <fullName evidence="5">RxLR effector protein</fullName>
    </recommendedName>
</protein>
<dbReference type="Pfam" id="PF16810">
    <property type="entry name" value="RXLR"/>
    <property type="match status" value="1"/>
</dbReference>
<dbReference type="AlphaFoldDB" id="A0A225VCK7"/>
<name>A0A225VCK7_9STRA</name>
<comment type="similarity">
    <text evidence="2 5">Belongs to the RxLR effector family.</text>
</comment>
<dbReference type="GO" id="GO:0005576">
    <property type="term" value="C:extracellular region"/>
    <property type="evidence" value="ECO:0007669"/>
    <property type="project" value="UniProtKB-SubCell"/>
</dbReference>
<evidence type="ECO:0000256" key="3">
    <source>
        <dbReference type="ARBA" id="ARBA00022525"/>
    </source>
</evidence>
<organism evidence="7 8">
    <name type="scientific">Phytophthora megakarya</name>
    <dbReference type="NCBI Taxonomy" id="4795"/>
    <lineage>
        <taxon>Eukaryota</taxon>
        <taxon>Sar</taxon>
        <taxon>Stramenopiles</taxon>
        <taxon>Oomycota</taxon>
        <taxon>Peronosporomycetes</taxon>
        <taxon>Peronosporales</taxon>
        <taxon>Peronosporaceae</taxon>
        <taxon>Phytophthora</taxon>
    </lineage>
</organism>
<accession>A0A225VCK7</accession>
<dbReference type="EMBL" id="NBNE01005632">
    <property type="protein sequence ID" value="OWZ03251.1"/>
    <property type="molecule type" value="Genomic_DNA"/>
</dbReference>
<keyword evidence="4 5" id="KW-0732">Signal</keyword>
<dbReference type="InterPro" id="IPR031825">
    <property type="entry name" value="RXLR"/>
</dbReference>
<feature type="signal peptide" evidence="5">
    <location>
        <begin position="1"/>
        <end position="21"/>
    </location>
</feature>
<dbReference type="Proteomes" id="UP000198211">
    <property type="component" value="Unassembled WGS sequence"/>
</dbReference>
<feature type="chain" id="PRO_5028513730" description="RxLR effector protein" evidence="5">
    <location>
        <begin position="22"/>
        <end position="134"/>
    </location>
</feature>
<proteinExistence type="inferred from homology"/>
<evidence type="ECO:0000256" key="4">
    <source>
        <dbReference type="ARBA" id="ARBA00022729"/>
    </source>
</evidence>
<evidence type="ECO:0000256" key="6">
    <source>
        <dbReference type="SAM" id="MobiDB-lite"/>
    </source>
</evidence>
<evidence type="ECO:0000256" key="1">
    <source>
        <dbReference type="ARBA" id="ARBA00004613"/>
    </source>
</evidence>
<comment type="subcellular location">
    <subcellularLocation>
        <location evidence="1 5">Secreted</location>
    </subcellularLocation>
</comment>
<keyword evidence="3 5" id="KW-0964">Secreted</keyword>
<evidence type="ECO:0000313" key="7">
    <source>
        <dbReference type="EMBL" id="OWZ03251.1"/>
    </source>
</evidence>
<evidence type="ECO:0000256" key="5">
    <source>
        <dbReference type="RuleBase" id="RU367124"/>
    </source>
</evidence>
<reference evidence="8" key="1">
    <citation type="submission" date="2017-03" db="EMBL/GenBank/DDBJ databases">
        <title>Phytopthora megakarya and P. palmivora, two closely related causual agents of cacao black pod achieved similar genome size and gene model numbers by different mechanisms.</title>
        <authorList>
            <person name="Ali S."/>
            <person name="Shao J."/>
            <person name="Larry D.J."/>
            <person name="Kronmiller B."/>
            <person name="Shen D."/>
            <person name="Strem M.D."/>
            <person name="Melnick R.L."/>
            <person name="Guiltinan M.J."/>
            <person name="Tyler B.M."/>
            <person name="Meinhardt L.W."/>
            <person name="Bailey B.A."/>
        </authorList>
    </citation>
    <scope>NUCLEOTIDE SEQUENCE [LARGE SCALE GENOMIC DNA]</scope>
    <source>
        <strain evidence="8">zdho120</strain>
    </source>
</reference>